<dbReference type="AlphaFoldDB" id="A0A1N7PEG0"/>
<dbReference type="EMBL" id="FTOH01000009">
    <property type="protein sequence ID" value="SIT09025.1"/>
    <property type="molecule type" value="Genomic_DNA"/>
</dbReference>
<protein>
    <submittedName>
        <fullName evidence="1">Uncharacterized protein</fullName>
    </submittedName>
</protein>
<sequence length="129" mass="14959">MLDVHIDDFFRDVAVTLLTGLQQFPAPRTLFVEDICGPDDMDEFGLHSPRHLAALGAIQWLRDEEYVRFGIVDRQESVDDFVLSSKAFTRLLRQPDESDEPLFRRLHGAVQESDSELIRRLLREEFLEA</sequence>
<evidence type="ECO:0000313" key="1">
    <source>
        <dbReference type="EMBL" id="SIT09025.1"/>
    </source>
</evidence>
<gene>
    <name evidence="1" type="ORF">SAMN05421686_109132</name>
</gene>
<proteinExistence type="predicted"/>
<dbReference type="Proteomes" id="UP000185639">
    <property type="component" value="Unassembled WGS sequence"/>
</dbReference>
<dbReference type="STRING" id="484498.SAMN05421686_109132"/>
<organism evidence="1 2">
    <name type="scientific">Thalassolituus maritimus</name>
    <dbReference type="NCBI Taxonomy" id="484498"/>
    <lineage>
        <taxon>Bacteria</taxon>
        <taxon>Pseudomonadati</taxon>
        <taxon>Pseudomonadota</taxon>
        <taxon>Gammaproteobacteria</taxon>
        <taxon>Oceanospirillales</taxon>
        <taxon>Oceanospirillaceae</taxon>
        <taxon>Thalassolituus</taxon>
    </lineage>
</organism>
<reference evidence="2" key="1">
    <citation type="submission" date="2017-01" db="EMBL/GenBank/DDBJ databases">
        <authorList>
            <person name="Varghese N."/>
            <person name="Submissions S."/>
        </authorList>
    </citation>
    <scope>NUCLEOTIDE SEQUENCE [LARGE SCALE GENOMIC DNA]</scope>
    <source>
        <strain evidence="2">DSM 24913</strain>
    </source>
</reference>
<keyword evidence="2" id="KW-1185">Reference proteome</keyword>
<dbReference type="OrthoDB" id="6958576at2"/>
<accession>A0A1N7PEG0</accession>
<dbReference type="RefSeq" id="WP_076517216.1">
    <property type="nucleotide sequence ID" value="NZ_FTOH01000009.1"/>
</dbReference>
<evidence type="ECO:0000313" key="2">
    <source>
        <dbReference type="Proteomes" id="UP000185639"/>
    </source>
</evidence>
<name>A0A1N7PEG0_9GAMM</name>